<dbReference type="Proteomes" id="UP000187891">
    <property type="component" value="Unassembled WGS sequence"/>
</dbReference>
<dbReference type="PANTHER" id="PTHR48079">
    <property type="entry name" value="PROTEIN YEEZ"/>
    <property type="match status" value="1"/>
</dbReference>
<dbReference type="GO" id="GO:0004029">
    <property type="term" value="F:aldehyde dehydrogenase (NAD+) activity"/>
    <property type="evidence" value="ECO:0007669"/>
    <property type="project" value="TreeGrafter"/>
</dbReference>
<dbReference type="GO" id="GO:0005737">
    <property type="term" value="C:cytoplasm"/>
    <property type="evidence" value="ECO:0007669"/>
    <property type="project" value="TreeGrafter"/>
</dbReference>
<dbReference type="PANTHER" id="PTHR48079:SF6">
    <property type="entry name" value="NAD(P)-BINDING DOMAIN-CONTAINING PROTEIN-RELATED"/>
    <property type="match status" value="1"/>
</dbReference>
<evidence type="ECO:0000313" key="3">
    <source>
        <dbReference type="Proteomes" id="UP000187891"/>
    </source>
</evidence>
<dbReference type="EMBL" id="FMUE01000001">
    <property type="protein sequence ID" value="SCX05188.1"/>
    <property type="molecule type" value="Genomic_DNA"/>
</dbReference>
<dbReference type="InterPro" id="IPR016040">
    <property type="entry name" value="NAD(P)-bd_dom"/>
</dbReference>
<dbReference type="SUPFAM" id="SSF51735">
    <property type="entry name" value="NAD(P)-binding Rossmann-fold domains"/>
    <property type="match status" value="1"/>
</dbReference>
<evidence type="ECO:0000313" key="2">
    <source>
        <dbReference type="EMBL" id="SCX05188.1"/>
    </source>
</evidence>
<dbReference type="InterPro" id="IPR051783">
    <property type="entry name" value="NAD(P)-dependent_oxidoreduct"/>
</dbReference>
<protein>
    <submittedName>
        <fullName evidence="2">Hopanoid-associated sugar epimerase</fullName>
    </submittedName>
</protein>
<proteinExistence type="predicted"/>
<organism evidence="2 3">
    <name type="scientific">Agrobacterium rosae</name>
    <dbReference type="NCBI Taxonomy" id="1972867"/>
    <lineage>
        <taxon>Bacteria</taxon>
        <taxon>Pseudomonadati</taxon>
        <taxon>Pseudomonadota</taxon>
        <taxon>Alphaproteobacteria</taxon>
        <taxon>Hyphomicrobiales</taxon>
        <taxon>Rhizobiaceae</taxon>
        <taxon>Rhizobium/Agrobacterium group</taxon>
        <taxon>Agrobacterium</taxon>
    </lineage>
</organism>
<gene>
    <name evidence="2" type="ORF">DSM25559_0501</name>
</gene>
<dbReference type="AlphaFoldDB" id="A0A1R3TAH4"/>
<feature type="domain" description="NAD(P)-binding" evidence="1">
    <location>
        <begin position="16"/>
        <end position="134"/>
    </location>
</feature>
<dbReference type="Gene3D" id="3.40.50.720">
    <property type="entry name" value="NAD(P)-binding Rossmann-like Domain"/>
    <property type="match status" value="1"/>
</dbReference>
<accession>A0A1R3TAH4</accession>
<name>A0A1R3TAH4_9HYPH</name>
<evidence type="ECO:0000259" key="1">
    <source>
        <dbReference type="Pfam" id="PF13460"/>
    </source>
</evidence>
<dbReference type="STRING" id="1907666.DSM25559_0501"/>
<sequence length="336" mass="36602">MTGIQETIKPLALVLGARGGIGKNVMDMLLRRGWRVRALMRVKIPASTNSSPEWVLGDVMNAADVTKAAKGASLIVHAVNPAGYRNWETLVLPMLDSTIAAAKAVGARILLPGTVYNFGPDAFSSPTEDSPQNAVTRKGGIRVEMERRLRAAATPETPVLIVRAGDFFGPGANSSWFSQGLVTPGKKITRVSNPNSPGVGHQWAYLPDVAETMGRLLDRADALEPFAVYHMDGFWDGNGRGMSSAIERVVGRKVTVKQTPWWLFKLASPFVPMFREVAEMRYLWKTPIRMSNKKLTGFLGVEPQKPIDEAVRATLISLKCLEPETTGTKPQAVSHA</sequence>
<reference evidence="3" key="1">
    <citation type="submission" date="2016-10" db="EMBL/GenBank/DDBJ databases">
        <authorList>
            <person name="Wibberg D."/>
        </authorList>
    </citation>
    <scope>NUCLEOTIDE SEQUENCE [LARGE SCALE GENOMIC DNA]</scope>
</reference>
<dbReference type="InterPro" id="IPR036291">
    <property type="entry name" value="NAD(P)-bd_dom_sf"/>
</dbReference>
<dbReference type="Pfam" id="PF13460">
    <property type="entry name" value="NAD_binding_10"/>
    <property type="match status" value="1"/>
</dbReference>